<keyword evidence="2" id="KW-0812">Transmembrane</keyword>
<feature type="region of interest" description="Disordered" evidence="1">
    <location>
        <begin position="171"/>
        <end position="193"/>
    </location>
</feature>
<dbReference type="RefSeq" id="WP_256312216.1">
    <property type="nucleotide sequence ID" value="NZ_JANGAC010000013.1"/>
</dbReference>
<comment type="caution">
    <text evidence="3">The sequence shown here is derived from an EMBL/GenBank/DDBJ whole genome shotgun (WGS) entry which is preliminary data.</text>
</comment>
<gene>
    <name evidence="3" type="ORF">NE686_15315</name>
</gene>
<proteinExistence type="predicted"/>
<sequence>MRRFLSKTFIFIGVLSLVLGTLNSFGRSISYAEDLELIGTDLGLEIIPTSTKLFDLNRLNPGDTKEAKITIKNNYRSSFYLYMRAERMSPIPEEGDIDLFEQLNLTVYLRGNRVYSGSMKDFATSNISLGVFNPNDIEDLKAAVYLPGSETGNEFQGAGVEVKWIFIAESDVPTEPPEEPEEPEGPEKPEEQEEIIKERIPEAIPEEIEEEIVEEKIPEVAPKVIEEEEIIEEKIPQSVLKMPRTGEIPASLFYGAGMLFLFIGVQIGFKRKK</sequence>
<reference evidence="3 4" key="1">
    <citation type="submission" date="2022-06" db="EMBL/GenBank/DDBJ databases">
        <title>Isolation of gut microbiota from human fecal samples.</title>
        <authorList>
            <person name="Pamer E.G."/>
            <person name="Barat B."/>
            <person name="Waligurski E."/>
            <person name="Medina S."/>
            <person name="Paddock L."/>
            <person name="Mostad J."/>
        </authorList>
    </citation>
    <scope>NUCLEOTIDE SEQUENCE [LARGE SCALE GENOMIC DNA]</scope>
    <source>
        <strain evidence="3 4">DFI.7.95</strain>
    </source>
</reference>
<name>A0ABT1SDB3_9FIRM</name>
<dbReference type="Proteomes" id="UP001524478">
    <property type="component" value="Unassembled WGS sequence"/>
</dbReference>
<keyword evidence="2" id="KW-1133">Transmembrane helix</keyword>
<evidence type="ECO:0000313" key="3">
    <source>
        <dbReference type="EMBL" id="MCQ4924469.1"/>
    </source>
</evidence>
<evidence type="ECO:0008006" key="5">
    <source>
        <dbReference type="Google" id="ProtNLM"/>
    </source>
</evidence>
<keyword evidence="2" id="KW-0472">Membrane</keyword>
<dbReference type="EMBL" id="JANGAC010000013">
    <property type="protein sequence ID" value="MCQ4924469.1"/>
    <property type="molecule type" value="Genomic_DNA"/>
</dbReference>
<keyword evidence="4" id="KW-1185">Reference proteome</keyword>
<evidence type="ECO:0000313" key="4">
    <source>
        <dbReference type="Proteomes" id="UP001524478"/>
    </source>
</evidence>
<feature type="transmembrane region" description="Helical" evidence="2">
    <location>
        <begin position="251"/>
        <end position="269"/>
    </location>
</feature>
<evidence type="ECO:0000256" key="2">
    <source>
        <dbReference type="SAM" id="Phobius"/>
    </source>
</evidence>
<evidence type="ECO:0000256" key="1">
    <source>
        <dbReference type="SAM" id="MobiDB-lite"/>
    </source>
</evidence>
<organism evidence="3 4">
    <name type="scientific">Tissierella carlieri</name>
    <dbReference type="NCBI Taxonomy" id="689904"/>
    <lineage>
        <taxon>Bacteria</taxon>
        <taxon>Bacillati</taxon>
        <taxon>Bacillota</taxon>
        <taxon>Tissierellia</taxon>
        <taxon>Tissierellales</taxon>
        <taxon>Tissierellaceae</taxon>
        <taxon>Tissierella</taxon>
    </lineage>
</organism>
<protein>
    <recommendedName>
        <fullName evidence="5">LPXTG cell wall anchor domain-containing protein</fullName>
    </recommendedName>
</protein>
<accession>A0ABT1SDB3</accession>